<dbReference type="AlphaFoldDB" id="A0A371QZQ5"/>
<organism evidence="3 4">
    <name type="scientific">Pyrobaculum aerophilum</name>
    <dbReference type="NCBI Taxonomy" id="13773"/>
    <lineage>
        <taxon>Archaea</taxon>
        <taxon>Thermoproteota</taxon>
        <taxon>Thermoprotei</taxon>
        <taxon>Thermoproteales</taxon>
        <taxon>Thermoproteaceae</taxon>
        <taxon>Pyrobaculum</taxon>
    </lineage>
</organism>
<dbReference type="PANTHER" id="PTHR34075:SF5">
    <property type="entry name" value="BLR3430 PROTEIN"/>
    <property type="match status" value="1"/>
</dbReference>
<dbReference type="GO" id="GO:0003677">
    <property type="term" value="F:DNA binding"/>
    <property type="evidence" value="ECO:0007669"/>
    <property type="project" value="UniProtKB-KW"/>
</dbReference>
<dbReference type="PANTHER" id="PTHR34075">
    <property type="entry name" value="BLR3430 PROTEIN"/>
    <property type="match status" value="1"/>
</dbReference>
<gene>
    <name evidence="3" type="ORF">CGL51_05355</name>
</gene>
<comment type="caution">
    <text evidence="3">The sequence shown here is derived from an EMBL/GenBank/DDBJ whole genome shotgun (WGS) entry which is preliminary data.</text>
</comment>
<feature type="domain" description="ChsH2 C-terminal OB-fold" evidence="1">
    <location>
        <begin position="71"/>
        <end position="133"/>
    </location>
</feature>
<sequence>MTTRKYIKREGPWVESIPLIYRHKLPISNVEQYWKGLERGVIYATRCTACGSVYYPPQAYCPSCGGQNMEWIELPKEGVVETFTKIYAKPQGYEDFDPYIVAIVSTGEFKIMGWLKARDEKCVKVGDRVSIRTEKIEKHNKYIIVFELIDKIC</sequence>
<protein>
    <submittedName>
        <fullName evidence="3">DNA-binding protein</fullName>
    </submittedName>
</protein>
<evidence type="ECO:0000313" key="3">
    <source>
        <dbReference type="EMBL" id="RFA96234.1"/>
    </source>
</evidence>
<feature type="domain" description="ChsH2 rubredoxin-like zinc ribbon" evidence="2">
    <location>
        <begin position="34"/>
        <end position="70"/>
    </location>
</feature>
<dbReference type="Pfam" id="PF01796">
    <property type="entry name" value="OB_ChsH2_C"/>
    <property type="match status" value="1"/>
</dbReference>
<evidence type="ECO:0000259" key="2">
    <source>
        <dbReference type="Pfam" id="PF12172"/>
    </source>
</evidence>
<dbReference type="Pfam" id="PF12172">
    <property type="entry name" value="zf-ChsH2"/>
    <property type="match status" value="1"/>
</dbReference>
<evidence type="ECO:0000313" key="4">
    <source>
        <dbReference type="Proteomes" id="UP000257123"/>
    </source>
</evidence>
<name>A0A371QZQ5_9CREN</name>
<dbReference type="SUPFAM" id="SSF50249">
    <property type="entry name" value="Nucleic acid-binding proteins"/>
    <property type="match status" value="1"/>
</dbReference>
<dbReference type="InterPro" id="IPR052513">
    <property type="entry name" value="Thioester_dehydratase-like"/>
</dbReference>
<dbReference type="Gene3D" id="6.10.30.10">
    <property type="match status" value="1"/>
</dbReference>
<reference evidence="3 4" key="1">
    <citation type="submission" date="2017-07" db="EMBL/GenBank/DDBJ databases">
        <title>Draft genome sequence of aerobic hyperthermophilic archaea, Pyrobaculum aerophilum YKB31 and YKB32.</title>
        <authorList>
            <person name="Mochizuki T."/>
            <person name="Berliner A.J."/>
            <person name="Yoshida-Takashima Y."/>
            <person name="Takaki Y."/>
            <person name="Nunoura T."/>
            <person name="Takai K."/>
        </authorList>
    </citation>
    <scope>NUCLEOTIDE SEQUENCE [LARGE SCALE GENOMIC DNA]</scope>
    <source>
        <strain evidence="3 4">YKB31</strain>
    </source>
</reference>
<proteinExistence type="predicted"/>
<dbReference type="Proteomes" id="UP000257123">
    <property type="component" value="Unassembled WGS sequence"/>
</dbReference>
<dbReference type="InterPro" id="IPR022002">
    <property type="entry name" value="ChsH2_Znr"/>
</dbReference>
<evidence type="ECO:0000259" key="1">
    <source>
        <dbReference type="Pfam" id="PF01796"/>
    </source>
</evidence>
<dbReference type="EMBL" id="NMUE01000013">
    <property type="protein sequence ID" value="RFA96234.1"/>
    <property type="molecule type" value="Genomic_DNA"/>
</dbReference>
<dbReference type="InterPro" id="IPR012340">
    <property type="entry name" value="NA-bd_OB-fold"/>
</dbReference>
<keyword evidence="3" id="KW-0238">DNA-binding</keyword>
<dbReference type="InterPro" id="IPR002878">
    <property type="entry name" value="ChsH2_C"/>
</dbReference>
<accession>A0A371QZQ5</accession>